<name>A0A9W6P2F3_9ACTN</name>
<reference evidence="1" key="1">
    <citation type="submission" date="2023-02" db="EMBL/GenBank/DDBJ databases">
        <title>Nocardiopsis ansamitocini NBRC 112285.</title>
        <authorList>
            <person name="Ichikawa N."/>
            <person name="Sato H."/>
            <person name="Tonouchi N."/>
        </authorList>
    </citation>
    <scope>NUCLEOTIDE SEQUENCE</scope>
    <source>
        <strain evidence="1">NBRC 112285</strain>
    </source>
</reference>
<comment type="caution">
    <text evidence="1">The sequence shown here is derived from an EMBL/GenBank/DDBJ whole genome shotgun (WGS) entry which is preliminary data.</text>
</comment>
<dbReference type="Proteomes" id="UP001165092">
    <property type="component" value="Unassembled WGS sequence"/>
</dbReference>
<gene>
    <name evidence="1" type="ORF">Nans01_02640</name>
</gene>
<dbReference type="EMBL" id="BSQG01000001">
    <property type="protein sequence ID" value="GLU45913.1"/>
    <property type="molecule type" value="Genomic_DNA"/>
</dbReference>
<sequence>MISPVEPAEHYIARNARLIDRYRFAYLFQNGPAEPVRAALDTYRNVDGGYGNALEPDLRGHASQPLAAATALSVLDELGPLPRDVLPGLLRYLTSVSRPDGGLPPVLPGVRHSDAAPWWRELTDHSSALDPTAFIVALLHKHHAPSRWRDHATAFCWTRIAALRWIRPEQAVAVCTFLEHVSDRERAQTELRRLAPMLLRTVTMTPGTFRGPTPLDLAPTPRHIIRPLFADTLIRAHLDALQAAQALDGGWPAEHIAWCPGAHAAQRDLATLRALTALRDNGRLGGSTPVRQRTPADA</sequence>
<dbReference type="InterPro" id="IPR008930">
    <property type="entry name" value="Terpenoid_cyclase/PrenylTrfase"/>
</dbReference>
<evidence type="ECO:0000313" key="2">
    <source>
        <dbReference type="Proteomes" id="UP001165092"/>
    </source>
</evidence>
<organism evidence="1 2">
    <name type="scientific">Nocardiopsis ansamitocini</name>
    <dbReference type="NCBI Taxonomy" id="1670832"/>
    <lineage>
        <taxon>Bacteria</taxon>
        <taxon>Bacillati</taxon>
        <taxon>Actinomycetota</taxon>
        <taxon>Actinomycetes</taxon>
        <taxon>Streptosporangiales</taxon>
        <taxon>Nocardiopsidaceae</taxon>
        <taxon>Nocardiopsis</taxon>
    </lineage>
</organism>
<evidence type="ECO:0000313" key="1">
    <source>
        <dbReference type="EMBL" id="GLU45913.1"/>
    </source>
</evidence>
<accession>A0A9W6P2F3</accession>
<dbReference type="AlphaFoldDB" id="A0A9W6P2F3"/>
<proteinExistence type="predicted"/>
<dbReference type="SUPFAM" id="SSF48239">
    <property type="entry name" value="Terpenoid cyclases/Protein prenyltransferases"/>
    <property type="match status" value="1"/>
</dbReference>
<keyword evidence="2" id="KW-1185">Reference proteome</keyword>
<protein>
    <submittedName>
        <fullName evidence="1">Uncharacterized protein</fullName>
    </submittedName>
</protein>